<organism evidence="1 2">
    <name type="scientific">Nakamurella flava</name>
    <dbReference type="NCBI Taxonomy" id="2576308"/>
    <lineage>
        <taxon>Bacteria</taxon>
        <taxon>Bacillati</taxon>
        <taxon>Actinomycetota</taxon>
        <taxon>Actinomycetes</taxon>
        <taxon>Nakamurellales</taxon>
        <taxon>Nakamurellaceae</taxon>
        <taxon>Nakamurella</taxon>
    </lineage>
</organism>
<dbReference type="RefSeq" id="WP_137450383.1">
    <property type="nucleotide sequence ID" value="NZ_SZZH01000003.1"/>
</dbReference>
<dbReference type="Proteomes" id="UP000306985">
    <property type="component" value="Unassembled WGS sequence"/>
</dbReference>
<evidence type="ECO:0000313" key="1">
    <source>
        <dbReference type="EMBL" id="TKV58724.1"/>
    </source>
</evidence>
<evidence type="ECO:0000313" key="2">
    <source>
        <dbReference type="Proteomes" id="UP000306985"/>
    </source>
</evidence>
<comment type="caution">
    <text evidence="1">The sequence shown here is derived from an EMBL/GenBank/DDBJ whole genome shotgun (WGS) entry which is preliminary data.</text>
</comment>
<reference evidence="1 2" key="1">
    <citation type="submission" date="2019-05" db="EMBL/GenBank/DDBJ databases">
        <title>Nakamurella sp. N5BH11, whole genome shotgun sequence.</title>
        <authorList>
            <person name="Tuo L."/>
        </authorList>
    </citation>
    <scope>NUCLEOTIDE SEQUENCE [LARGE SCALE GENOMIC DNA]</scope>
    <source>
        <strain evidence="1 2">N5BH11</strain>
    </source>
</reference>
<keyword evidence="2" id="KW-1185">Reference proteome</keyword>
<dbReference type="Pfam" id="PF19458">
    <property type="entry name" value="DUF5995"/>
    <property type="match status" value="1"/>
</dbReference>
<proteinExistence type="predicted"/>
<protein>
    <submittedName>
        <fullName evidence="1">Uncharacterized protein</fullName>
    </submittedName>
</protein>
<sequence length="239" mass="26022">MVPTPRSLLLRLDEFLAAAPPSAGRLYASALRRLVVAIDATPDRFTDPQHPLRTTAFLVQRFLAADAALVRQRPDDVPGPWRTALVVDPGLPAMRLLLVTANAGLNDDLPRALLELPGWDGSASRMDHAAWTELMADAFADAACPAGAGPVERMAALRERPLLRRALLAAGAQAWPNAEDLLHHRTAADCPDAADVDPFETRSRLLATLTVGNIGELLTRHRWPLPRWADLMVVRLQPA</sequence>
<dbReference type="AlphaFoldDB" id="A0A4U6QEQ6"/>
<dbReference type="OrthoDB" id="583431at2"/>
<dbReference type="EMBL" id="SZZH01000003">
    <property type="protein sequence ID" value="TKV58724.1"/>
    <property type="molecule type" value="Genomic_DNA"/>
</dbReference>
<accession>A0A4U6QEQ6</accession>
<name>A0A4U6QEQ6_9ACTN</name>
<dbReference type="InterPro" id="IPR046037">
    <property type="entry name" value="DUF5995"/>
</dbReference>
<gene>
    <name evidence="1" type="ORF">FDO65_14495</name>
</gene>